<dbReference type="RefSeq" id="WP_317228236.1">
    <property type="nucleotide sequence ID" value="NZ_JAWJEJ010000002.1"/>
</dbReference>
<dbReference type="EMBL" id="JAWJEJ010000002">
    <property type="protein sequence ID" value="MDV3459077.1"/>
    <property type="molecule type" value="Genomic_DNA"/>
</dbReference>
<protein>
    <submittedName>
        <fullName evidence="1">Uncharacterized protein</fullName>
    </submittedName>
</protein>
<reference evidence="1 2" key="1">
    <citation type="submission" date="2023-10" db="EMBL/GenBank/DDBJ databases">
        <title>Sphingomonas sp. HF-S4 16S ribosomal RNA gene Genome sequencing and assembly.</title>
        <authorList>
            <person name="Lee H."/>
        </authorList>
    </citation>
    <scope>NUCLEOTIDE SEQUENCE [LARGE SCALE GENOMIC DNA]</scope>
    <source>
        <strain evidence="1 2">HF-S4</strain>
    </source>
</reference>
<dbReference type="Proteomes" id="UP001273531">
    <property type="component" value="Unassembled WGS sequence"/>
</dbReference>
<organism evidence="1 2">
    <name type="scientific">Sphingomonas agrestis</name>
    <dbReference type="NCBI Taxonomy" id="3080540"/>
    <lineage>
        <taxon>Bacteria</taxon>
        <taxon>Pseudomonadati</taxon>
        <taxon>Pseudomonadota</taxon>
        <taxon>Alphaproteobacteria</taxon>
        <taxon>Sphingomonadales</taxon>
        <taxon>Sphingomonadaceae</taxon>
        <taxon>Sphingomonas</taxon>
    </lineage>
</organism>
<accession>A0ABU3YCQ6</accession>
<proteinExistence type="predicted"/>
<evidence type="ECO:0000313" key="1">
    <source>
        <dbReference type="EMBL" id="MDV3459077.1"/>
    </source>
</evidence>
<keyword evidence="2" id="KW-1185">Reference proteome</keyword>
<sequence>MLLALLLALQDRPVFPGGEEDGTRTIATTPNCDKAGDEIVVCGTADPEQYRLRKVAPRYVEPLVRAAVQVGPGEVAVEGEQRNFPGATAPAATVRFRMPLGKKPK</sequence>
<name>A0ABU3YCQ6_9SPHN</name>
<evidence type="ECO:0000313" key="2">
    <source>
        <dbReference type="Proteomes" id="UP001273531"/>
    </source>
</evidence>
<gene>
    <name evidence="1" type="ORF">RZN05_18910</name>
</gene>
<comment type="caution">
    <text evidence="1">The sequence shown here is derived from an EMBL/GenBank/DDBJ whole genome shotgun (WGS) entry which is preliminary data.</text>
</comment>